<dbReference type="PANTHER" id="PTHR30399">
    <property type="entry name" value="UNCHARACTERIZED PROTEIN YGJP"/>
    <property type="match status" value="1"/>
</dbReference>
<dbReference type="EMBL" id="DVMS01000230">
    <property type="protein sequence ID" value="HIU39630.1"/>
    <property type="molecule type" value="Genomic_DNA"/>
</dbReference>
<evidence type="ECO:0000313" key="3">
    <source>
        <dbReference type="Proteomes" id="UP000824076"/>
    </source>
</evidence>
<dbReference type="AlphaFoldDB" id="A0A9D1IME7"/>
<dbReference type="Gene3D" id="3.30.2010.10">
    <property type="entry name" value="Metalloproteases ('zincins'), catalytic domain"/>
    <property type="match status" value="1"/>
</dbReference>
<name>A0A9D1IME7_9BACT</name>
<gene>
    <name evidence="2" type="ORF">IAD18_08205</name>
</gene>
<dbReference type="CDD" id="cd07344">
    <property type="entry name" value="M48_yhfN_like"/>
    <property type="match status" value="1"/>
</dbReference>
<feature type="domain" description="YgjP-like metallopeptidase" evidence="1">
    <location>
        <begin position="24"/>
        <end position="230"/>
    </location>
</feature>
<reference evidence="2" key="2">
    <citation type="journal article" date="2021" name="PeerJ">
        <title>Extensive microbial diversity within the chicken gut microbiome revealed by metagenomics and culture.</title>
        <authorList>
            <person name="Gilroy R."/>
            <person name="Ravi A."/>
            <person name="Getino M."/>
            <person name="Pursley I."/>
            <person name="Horton D.L."/>
            <person name="Alikhan N.F."/>
            <person name="Baker D."/>
            <person name="Gharbi K."/>
            <person name="Hall N."/>
            <person name="Watson M."/>
            <person name="Adriaenssens E.M."/>
            <person name="Foster-Nyarko E."/>
            <person name="Jarju S."/>
            <person name="Secka A."/>
            <person name="Antonio M."/>
            <person name="Oren A."/>
            <person name="Chaudhuri R.R."/>
            <person name="La Ragione R."/>
            <person name="Hildebrand F."/>
            <person name="Pallen M.J."/>
        </authorList>
    </citation>
    <scope>NUCLEOTIDE SEQUENCE</scope>
    <source>
        <strain evidence="2">17073</strain>
    </source>
</reference>
<reference evidence="2" key="1">
    <citation type="submission" date="2020-10" db="EMBL/GenBank/DDBJ databases">
        <authorList>
            <person name="Gilroy R."/>
        </authorList>
    </citation>
    <scope>NUCLEOTIDE SEQUENCE</scope>
    <source>
        <strain evidence="2">17073</strain>
    </source>
</reference>
<dbReference type="InterPro" id="IPR002725">
    <property type="entry name" value="YgjP-like_metallopeptidase"/>
</dbReference>
<evidence type="ECO:0000313" key="2">
    <source>
        <dbReference type="EMBL" id="HIU39630.1"/>
    </source>
</evidence>
<organism evidence="2 3">
    <name type="scientific">Candidatus Limisoma intestinavium</name>
    <dbReference type="NCBI Taxonomy" id="2840856"/>
    <lineage>
        <taxon>Bacteria</taxon>
        <taxon>Pseudomonadati</taxon>
        <taxon>Bacteroidota</taxon>
        <taxon>Bacteroidia</taxon>
        <taxon>Bacteroidales</taxon>
        <taxon>Candidatus Limisoma</taxon>
    </lineage>
</organism>
<comment type="caution">
    <text evidence="2">The sequence shown here is derived from an EMBL/GenBank/DDBJ whole genome shotgun (WGS) entry which is preliminary data.</text>
</comment>
<evidence type="ECO:0000259" key="1">
    <source>
        <dbReference type="Pfam" id="PF01863"/>
    </source>
</evidence>
<protein>
    <submittedName>
        <fullName evidence="2">M48 family metallopeptidase</fullName>
    </submittedName>
</protein>
<dbReference type="Pfam" id="PF01863">
    <property type="entry name" value="YgjP-like"/>
    <property type="match status" value="1"/>
</dbReference>
<sequence length="235" mass="26843">MGTKRILQDPDFGKIEIRTNRRARNMTMRAKPDGLHVTVPPFSKTADVLAAIAPYKDRLLDAYRKLQLPPLAPGFQINAECFKLSVEQGKLPHFTVRTTAEGQATVFCPPNADYTRAETQKLLRCAIIRALKRRAEIFLPPLLEEWARRFNLSYRKVRITGAKSRWGSCSSAKTISLSCYLMLLPAHLADYVILHELVHTKEMNHSPAFHALLDSFTEGQARKLREELKHFRCPF</sequence>
<dbReference type="PANTHER" id="PTHR30399:SF1">
    <property type="entry name" value="UTP PYROPHOSPHATASE"/>
    <property type="match status" value="1"/>
</dbReference>
<dbReference type="InterPro" id="IPR053136">
    <property type="entry name" value="UTP_pyrophosphatase-like"/>
</dbReference>
<proteinExistence type="predicted"/>
<accession>A0A9D1IME7</accession>
<dbReference type="Proteomes" id="UP000824076">
    <property type="component" value="Unassembled WGS sequence"/>
</dbReference>